<dbReference type="InterPro" id="IPR013150">
    <property type="entry name" value="TFIIB_cyclin"/>
</dbReference>
<dbReference type="GO" id="GO:0097550">
    <property type="term" value="C:transcription preinitiation complex"/>
    <property type="evidence" value="ECO:0007669"/>
    <property type="project" value="TreeGrafter"/>
</dbReference>
<feature type="domain" description="Cyclin-like" evidence="9">
    <location>
        <begin position="161"/>
        <end position="242"/>
    </location>
</feature>
<evidence type="ECO:0000256" key="3">
    <source>
        <dbReference type="ARBA" id="ARBA00022737"/>
    </source>
</evidence>
<dbReference type="EMBL" id="VRYN01000032">
    <property type="protein sequence ID" value="TYO70462.1"/>
    <property type="molecule type" value="Genomic_DNA"/>
</dbReference>
<dbReference type="Pfam" id="PF08271">
    <property type="entry name" value="Zn_Ribbon_TF"/>
    <property type="match status" value="1"/>
</dbReference>
<proteinExistence type="inferred from homology"/>
<name>A0A663A5H1_HALS9</name>
<feature type="binding site" evidence="8">
    <location>
        <position position="58"/>
    </location>
    <ligand>
        <name>Zn(2+)</name>
        <dbReference type="ChEBI" id="CHEBI:29105"/>
    </ligand>
</feature>
<organism evidence="10 11">
    <name type="scientific">Halobacterium salinarum (strain ATCC 33171 / DSM 3754 / JCM 8978 / NBRC 102687 / NCIMB 764 / 91-R6)</name>
    <dbReference type="NCBI Taxonomy" id="2597657"/>
    <lineage>
        <taxon>Archaea</taxon>
        <taxon>Methanobacteriati</taxon>
        <taxon>Methanobacteriota</taxon>
        <taxon>Stenosarchaea group</taxon>
        <taxon>Halobacteria</taxon>
        <taxon>Halobacteriales</taxon>
        <taxon>Halobacteriaceae</taxon>
        <taxon>Halobacterium</taxon>
    </lineage>
</organism>
<evidence type="ECO:0000256" key="4">
    <source>
        <dbReference type="ARBA" id="ARBA00022771"/>
    </source>
</evidence>
<keyword evidence="10" id="KW-0396">Initiation factor</keyword>
<evidence type="ECO:0000259" key="9">
    <source>
        <dbReference type="SMART" id="SM00385"/>
    </source>
</evidence>
<keyword evidence="3 8" id="KW-0677">Repeat</keyword>
<dbReference type="SMART" id="SM00385">
    <property type="entry name" value="CYCLIN"/>
    <property type="match status" value="2"/>
</dbReference>
<dbReference type="AlphaFoldDB" id="A0A663A5H1"/>
<evidence type="ECO:0000256" key="2">
    <source>
        <dbReference type="ARBA" id="ARBA00022723"/>
    </source>
</evidence>
<dbReference type="GO" id="GO:0003743">
    <property type="term" value="F:translation initiation factor activity"/>
    <property type="evidence" value="ECO:0007669"/>
    <property type="project" value="UniProtKB-KW"/>
</dbReference>
<feature type="binding site" evidence="8">
    <location>
        <position position="55"/>
    </location>
    <ligand>
        <name>Zn(2+)</name>
        <dbReference type="ChEBI" id="CHEBI:29105"/>
    </ligand>
</feature>
<keyword evidence="6 8" id="KW-0805">Transcription regulation</keyword>
<keyword evidence="10" id="KW-0648">Protein biosynthesis</keyword>
<dbReference type="PANTHER" id="PTHR11618:SF13">
    <property type="entry name" value="TRANSCRIPTION INITIATION FACTOR IIB"/>
    <property type="match status" value="1"/>
</dbReference>
<dbReference type="Gene3D" id="1.10.472.170">
    <property type="match status" value="1"/>
</dbReference>
<dbReference type="Proteomes" id="UP000323075">
    <property type="component" value="Unassembled WGS sequence"/>
</dbReference>
<feature type="repeat" description="2" evidence="8">
    <location>
        <begin position="255"/>
        <end position="336"/>
    </location>
</feature>
<feature type="domain" description="Cyclin-like" evidence="9">
    <location>
        <begin position="255"/>
        <end position="336"/>
    </location>
</feature>
<comment type="function">
    <text evidence="8">Stabilizes TBP binding to an archaeal box-A promoter. Also responsible for recruiting RNA polymerase II to the pre-initiation complex (DNA-TBP-TFIIB).</text>
</comment>
<feature type="binding site" evidence="8">
    <location>
        <position position="74"/>
    </location>
    <ligand>
        <name>Zn(2+)</name>
        <dbReference type="ChEBI" id="CHEBI:29105"/>
    </ligand>
</feature>
<dbReference type="PRINTS" id="PR00685">
    <property type="entry name" value="TIFACTORIIB"/>
</dbReference>
<comment type="caution">
    <text evidence="10">The sequence shown here is derived from an EMBL/GenBank/DDBJ whole genome shotgun (WGS) entry which is preliminary data.</text>
</comment>
<keyword evidence="7 8" id="KW-0804">Transcription</keyword>
<evidence type="ECO:0000256" key="5">
    <source>
        <dbReference type="ARBA" id="ARBA00022833"/>
    </source>
</evidence>
<dbReference type="InterPro" id="IPR036915">
    <property type="entry name" value="Cyclin-like_sf"/>
</dbReference>
<comment type="similarity">
    <text evidence="1 8">Belongs to the TFIIB family.</text>
</comment>
<dbReference type="InterPro" id="IPR013763">
    <property type="entry name" value="Cyclin-like_dom"/>
</dbReference>
<evidence type="ECO:0000313" key="11">
    <source>
        <dbReference type="Proteomes" id="UP000323075"/>
    </source>
</evidence>
<evidence type="ECO:0000256" key="6">
    <source>
        <dbReference type="ARBA" id="ARBA00023015"/>
    </source>
</evidence>
<protein>
    <recommendedName>
        <fullName evidence="8">Transcription initiation factor IIB</fullName>
        <shortName evidence="8">TFIIB</shortName>
    </recommendedName>
</protein>
<dbReference type="Gene3D" id="1.10.472.10">
    <property type="entry name" value="Cyclin-like"/>
    <property type="match status" value="1"/>
</dbReference>
<dbReference type="GO" id="GO:0003700">
    <property type="term" value="F:DNA-binding transcription factor activity"/>
    <property type="evidence" value="ECO:0007669"/>
    <property type="project" value="UniProtKB-UniRule"/>
</dbReference>
<evidence type="ECO:0000256" key="8">
    <source>
        <dbReference type="HAMAP-Rule" id="MF_00383"/>
    </source>
</evidence>
<dbReference type="InterPro" id="IPR000812">
    <property type="entry name" value="TFIIB"/>
</dbReference>
<dbReference type="GO" id="GO:0070897">
    <property type="term" value="P:transcription preinitiation complex assembly"/>
    <property type="evidence" value="ECO:0007669"/>
    <property type="project" value="InterPro"/>
</dbReference>
<gene>
    <name evidence="8" type="primary">tfb</name>
    <name evidence="10" type="ORF">APQ99_02470</name>
</gene>
<keyword evidence="5 8" id="KW-0862">Zinc</keyword>
<dbReference type="Pfam" id="PF00382">
    <property type="entry name" value="TFIIB"/>
    <property type="match status" value="2"/>
</dbReference>
<evidence type="ECO:0000313" key="10">
    <source>
        <dbReference type="EMBL" id="TYO70462.1"/>
    </source>
</evidence>
<dbReference type="InterPro" id="IPR013137">
    <property type="entry name" value="Znf_TFIIB"/>
</dbReference>
<dbReference type="InterPro" id="IPR023484">
    <property type="entry name" value="TFIIB_arc"/>
</dbReference>
<reference evidence="10 11" key="1">
    <citation type="submission" date="2019-07" db="EMBL/GenBank/DDBJ databases">
        <title>Genomic Encyclopedia of Archaeal and Bacterial Type Strains, Phase II (KMG-II): from individual species to whole genera.</title>
        <authorList>
            <person name="Goeker M."/>
        </authorList>
    </citation>
    <scope>NUCLEOTIDE SEQUENCE [LARGE SCALE GENOMIC DNA]</scope>
    <source>
        <strain evidence="10 11">DSM 3754</strain>
    </source>
</reference>
<dbReference type="GO" id="GO:0017025">
    <property type="term" value="F:TBP-class protein binding"/>
    <property type="evidence" value="ECO:0007669"/>
    <property type="project" value="InterPro"/>
</dbReference>
<sequence>MMEFWEQLESIYPSMGEGFAVLAGSPITVRTMATRDIYETGFDEDVRTESSANRCPECDGRVTTNAVETVCEDCGLVIDEQRIDHGPEWRAYDDEECERTGAPLTAARHDRGLSMEIGRGTDAKGNELSWQKRRRLARMRREQTRGRWRSKAERNLAHELGEVRRLASALELSNSVRDQACQLFRSTQNEDLLRGRSIEAITAASVYGACRCNGRSRLVDNVSEMARVAESRVTNAYKTLNEWLGLPAEPVSPGMFVPRLASDLECPDEIRQRARKLAEQAEERGVTTGVHPAGFAAACLYKAGREEGRWLTQSEVSGAANISTTTVRNHRDTLHQLDGEQRVGIKSTTQTRAASRKSKG</sequence>
<dbReference type="GO" id="GO:0008270">
    <property type="term" value="F:zinc ion binding"/>
    <property type="evidence" value="ECO:0007669"/>
    <property type="project" value="UniProtKB-UniRule"/>
</dbReference>
<keyword evidence="2 8" id="KW-0479">Metal-binding</keyword>
<dbReference type="SUPFAM" id="SSF47954">
    <property type="entry name" value="Cyclin-like"/>
    <property type="match status" value="2"/>
</dbReference>
<evidence type="ECO:0000256" key="7">
    <source>
        <dbReference type="ARBA" id="ARBA00023163"/>
    </source>
</evidence>
<feature type="repeat" description="1" evidence="8">
    <location>
        <begin position="161"/>
        <end position="244"/>
    </location>
</feature>
<dbReference type="HAMAP" id="MF_00383">
    <property type="entry name" value="TF2B_arch"/>
    <property type="match status" value="1"/>
</dbReference>
<accession>A0A663A5H1</accession>
<keyword evidence="4" id="KW-0863">Zinc-finger</keyword>
<dbReference type="SUPFAM" id="SSF57783">
    <property type="entry name" value="Zinc beta-ribbon"/>
    <property type="match status" value="1"/>
</dbReference>
<dbReference type="PANTHER" id="PTHR11618">
    <property type="entry name" value="TRANSCRIPTION INITIATION FACTOR IIB-RELATED"/>
    <property type="match status" value="1"/>
</dbReference>
<evidence type="ECO:0000256" key="1">
    <source>
        <dbReference type="ARBA" id="ARBA00010857"/>
    </source>
</evidence>
<feature type="binding site" evidence="8">
    <location>
        <position position="71"/>
    </location>
    <ligand>
        <name>Zn(2+)</name>
        <dbReference type="ChEBI" id="CHEBI:29105"/>
    </ligand>
</feature>